<reference evidence="1" key="1">
    <citation type="submission" date="2022-10" db="EMBL/GenBank/DDBJ databases">
        <title>Catenovulum adriacola sp. nov. isolated in the Harbour of Susak.</title>
        <authorList>
            <person name="Schoch T."/>
            <person name="Reich S.J."/>
            <person name="Stoeferle S."/>
            <person name="Flaiz M."/>
            <person name="Kazda M."/>
            <person name="Riedel C.U."/>
            <person name="Duerre P."/>
        </authorList>
    </citation>
    <scope>NUCLEOTIDE SEQUENCE</scope>
    <source>
        <strain evidence="1">TS8</strain>
        <plasmid evidence="1">pCadTS8_1</plasmid>
    </source>
</reference>
<accession>A0ABY7AQB6</accession>
<gene>
    <name evidence="1" type="ORF">OLW01_15505</name>
</gene>
<keyword evidence="2" id="KW-1185">Reference proteome</keyword>
<evidence type="ECO:0000313" key="1">
    <source>
        <dbReference type="EMBL" id="WAJ71744.1"/>
    </source>
</evidence>
<evidence type="ECO:0000313" key="2">
    <source>
        <dbReference type="Proteomes" id="UP001163726"/>
    </source>
</evidence>
<sequence>MRSIAIILLMILSLVLLGLVSLFTTFQHTIFPLKKQELDKISDIRKIEVLSPINKNAPIKKIHSSEVNSTTSFNIVKLSMLYNTDLVEYQNYLSDWYTTDKKALLFEMFKAPFDKSSRFYLLQKNVIGYLIQHEGINSYTLLVDSVGYDIQPQAINMLLLESFIKTPALLNDWFTVQYIGSIPNEIASSFLEDIFSLQFNSARAWFLSQPQWLNEADYLKLFLLKSIRSSSAFLVEDMTLLGNLNNDIDHIFAAQFFSEILIDKPIDWRITQIFDYAYENQERREAFYLAFPCLVRLNAVETLEYGFDYFRYDPIFFRWILNQQELYQYSLNDNLNDVINMMPSKQLKRNFLENIIAYQKNNHQKFDSGVFANQIFDDELRHFVASIID</sequence>
<dbReference type="RefSeq" id="WP_268076439.1">
    <property type="nucleotide sequence ID" value="NZ_CP109966.1"/>
</dbReference>
<protein>
    <submittedName>
        <fullName evidence="1">Uncharacterized protein</fullName>
    </submittedName>
</protein>
<organism evidence="1 2">
    <name type="scientific">Catenovulum adriaticum</name>
    <dbReference type="NCBI Taxonomy" id="2984846"/>
    <lineage>
        <taxon>Bacteria</taxon>
        <taxon>Pseudomonadati</taxon>
        <taxon>Pseudomonadota</taxon>
        <taxon>Gammaproteobacteria</taxon>
        <taxon>Alteromonadales</taxon>
        <taxon>Alteromonadaceae</taxon>
        <taxon>Catenovulum</taxon>
    </lineage>
</organism>
<proteinExistence type="predicted"/>
<geneLocation type="plasmid" evidence="1 2">
    <name>pCadTS8_1</name>
</geneLocation>
<dbReference type="EMBL" id="CP109966">
    <property type="protein sequence ID" value="WAJ71744.1"/>
    <property type="molecule type" value="Genomic_DNA"/>
</dbReference>
<dbReference type="Proteomes" id="UP001163726">
    <property type="component" value="Plasmid pCadTS8_1"/>
</dbReference>
<name>A0ABY7AQB6_9ALTE</name>
<keyword evidence="1" id="KW-0614">Plasmid</keyword>